<organism evidence="2 3">
    <name type="scientific">Candidatus Desulfobacillus denitrificans</name>
    <dbReference type="NCBI Taxonomy" id="2608985"/>
    <lineage>
        <taxon>Bacteria</taxon>
        <taxon>Pseudomonadati</taxon>
        <taxon>Pseudomonadota</taxon>
        <taxon>Betaproteobacteria</taxon>
        <taxon>Candidatus Desulfobacillus</taxon>
    </lineage>
</organism>
<dbReference type="Gene3D" id="3.40.50.300">
    <property type="entry name" value="P-loop containing nucleotide triphosphate hydrolases"/>
    <property type="match status" value="1"/>
</dbReference>
<dbReference type="KEGG" id="ddz:DSYM_15720"/>
<feature type="domain" description="Zona occludens toxin N-terminal" evidence="1">
    <location>
        <begin position="6"/>
        <end position="166"/>
    </location>
</feature>
<dbReference type="Proteomes" id="UP000662914">
    <property type="component" value="Chromosome"/>
</dbReference>
<protein>
    <recommendedName>
        <fullName evidence="1">Zona occludens toxin N-terminal domain-containing protein</fullName>
    </recommendedName>
</protein>
<evidence type="ECO:0000313" key="2">
    <source>
        <dbReference type="EMBL" id="BBO20873.1"/>
    </source>
</evidence>
<dbReference type="EMBL" id="AP021857">
    <property type="protein sequence ID" value="BBO20873.1"/>
    <property type="molecule type" value="Genomic_DNA"/>
</dbReference>
<accession>A0A809QZN9</accession>
<dbReference type="InterPro" id="IPR027417">
    <property type="entry name" value="P-loop_NTPase"/>
</dbReference>
<name>A0A809QZN9_9PROT</name>
<dbReference type="InterPro" id="IPR008900">
    <property type="entry name" value="Zot_N"/>
</dbReference>
<sequence length="336" mass="37956">MSDGVLIAGKRGSGKTLGALSMMRKYLVAGRTVATNLNIFIEHLVPAYVTTRFYRVADHPTSQDLEMLPLGNPYLYRDETGEVLMRDGFTEKKNGLLVLDELSTFLNSRDWQGTDRHKVLAWLVQSRKFGWDLLLITQHANQIDKQVREALIEVQGTVRRMDRIQVPLLSTIWKYFTNEPLHFPRIHFLALRYGFDANAPIADRWFWRGTDDYKAYDTLQKISPITGQQGVSTMLSAYDIKGKRMHKWDLRRQMAAGGLVIGLMMGFAGGWFGGRYQLPESLPETVDEAVTVKGVVEGSGIMSVVLSDGRTATVDAFKADKAGVRYRVGVKWYKGI</sequence>
<proteinExistence type="predicted"/>
<gene>
    <name evidence="2" type="ORF">DSYM_15720</name>
</gene>
<dbReference type="AlphaFoldDB" id="A0A809QZN9"/>
<reference evidence="2" key="1">
    <citation type="journal article" name="DNA Res.">
        <title>The physiological potential of anammox bacteria as revealed by their core genome structure.</title>
        <authorList>
            <person name="Okubo T."/>
            <person name="Toyoda A."/>
            <person name="Fukuhara K."/>
            <person name="Uchiyama I."/>
            <person name="Harigaya Y."/>
            <person name="Kuroiwa M."/>
            <person name="Suzuki T."/>
            <person name="Murakami Y."/>
            <person name="Suwa Y."/>
            <person name="Takami H."/>
        </authorList>
    </citation>
    <scope>NUCLEOTIDE SEQUENCE</scope>
    <source>
        <strain evidence="2">317325-3</strain>
    </source>
</reference>
<evidence type="ECO:0000259" key="1">
    <source>
        <dbReference type="Pfam" id="PF05707"/>
    </source>
</evidence>
<evidence type="ECO:0000313" key="3">
    <source>
        <dbReference type="Proteomes" id="UP000662914"/>
    </source>
</evidence>
<dbReference type="SUPFAM" id="SSF52540">
    <property type="entry name" value="P-loop containing nucleoside triphosphate hydrolases"/>
    <property type="match status" value="1"/>
</dbReference>
<dbReference type="Pfam" id="PF05707">
    <property type="entry name" value="Zot"/>
    <property type="match status" value="1"/>
</dbReference>